<dbReference type="EMBL" id="JBHRZN010000004">
    <property type="protein sequence ID" value="MFC3850842.1"/>
    <property type="molecule type" value="Genomic_DNA"/>
</dbReference>
<dbReference type="PANTHER" id="PTHR39757:SF5">
    <property type="entry name" value="OS02G0190600 PROTEIN"/>
    <property type="match status" value="1"/>
</dbReference>
<dbReference type="Pfam" id="PF05834">
    <property type="entry name" value="Lycopene_cycl"/>
    <property type="match status" value="2"/>
</dbReference>
<proteinExistence type="predicted"/>
<dbReference type="PANTHER" id="PTHR39757">
    <property type="match status" value="1"/>
</dbReference>
<dbReference type="Proteomes" id="UP001595751">
    <property type="component" value="Unassembled WGS sequence"/>
</dbReference>
<gene>
    <name evidence="1" type="ORF">ACFORJ_11805</name>
</gene>
<sequence>MSSRIRAVVLGLGPAGRVAAHRAAARGWEVIALDPAGGSMPSTVGAWAPQLPAWLPGNAVASRFRPTVITSDGRRRLLDDDYVVLDTAVLAGLGGFAVREDPGMGAVTVRFSFRAEEEEAAEEGVGGDDEVCAGLLDRTRDRLAAALARGRGLLRPDPAEGPGASVIHEFFDVDGDGFPADFVDPNGPGGDFEAWTAPDVVVDAIGVTPYAAVLDARQIARGQIFREEDVPAEHRVPVLMDFRAPEGADAESTTLPATFSYRLPLCDGTWLIEETILAGRASSDPDDPRRAELHDHVRRRQASRLADLGIDPAAAIGEETVDFPLGPWRLPDNRPRVALANRLKLIPLGRGDRFLDLSFLTRPFGGDGIPGYGHFGAMGGWMHPATGYSVGSVLADVDRFLDRLETRSDGSPPGGWPLAWLRRRGLHVLLGFDPHQTREFFDAFFTLPDSAIREFLTGTSAPKTMAVMFRLALPLARKNPATLVKLLAVFADGKPVAPH</sequence>
<dbReference type="SUPFAM" id="SSF51905">
    <property type="entry name" value="FAD/NAD(P)-binding domain"/>
    <property type="match status" value="1"/>
</dbReference>
<evidence type="ECO:0000313" key="2">
    <source>
        <dbReference type="Proteomes" id="UP001595751"/>
    </source>
</evidence>
<accession>A0ABV7ZQN3</accession>
<protein>
    <submittedName>
        <fullName evidence="1">Lycopene cyclase family protein</fullName>
    </submittedName>
</protein>
<dbReference type="RefSeq" id="WP_290293184.1">
    <property type="nucleotide sequence ID" value="NZ_CP047211.1"/>
</dbReference>
<organism evidence="1 2">
    <name type="scientific">Corynebacterium hansenii</name>
    <dbReference type="NCBI Taxonomy" id="394964"/>
    <lineage>
        <taxon>Bacteria</taxon>
        <taxon>Bacillati</taxon>
        <taxon>Actinomycetota</taxon>
        <taxon>Actinomycetes</taxon>
        <taxon>Mycobacteriales</taxon>
        <taxon>Corynebacteriaceae</taxon>
        <taxon>Corynebacterium</taxon>
    </lineage>
</organism>
<comment type="caution">
    <text evidence="1">The sequence shown here is derived from an EMBL/GenBank/DDBJ whole genome shotgun (WGS) entry which is preliminary data.</text>
</comment>
<keyword evidence="2" id="KW-1185">Reference proteome</keyword>
<evidence type="ECO:0000313" key="1">
    <source>
        <dbReference type="EMBL" id="MFC3850842.1"/>
    </source>
</evidence>
<dbReference type="InterPro" id="IPR036188">
    <property type="entry name" value="FAD/NAD-bd_sf"/>
</dbReference>
<reference evidence="2" key="1">
    <citation type="journal article" date="2019" name="Int. J. Syst. Evol. Microbiol.">
        <title>The Global Catalogue of Microorganisms (GCM) 10K type strain sequencing project: providing services to taxonomists for standard genome sequencing and annotation.</title>
        <authorList>
            <consortium name="The Broad Institute Genomics Platform"/>
            <consortium name="The Broad Institute Genome Sequencing Center for Infectious Disease"/>
            <person name="Wu L."/>
            <person name="Ma J."/>
        </authorList>
    </citation>
    <scope>NUCLEOTIDE SEQUENCE [LARGE SCALE GENOMIC DNA]</scope>
    <source>
        <strain evidence="2">CCUG 53252</strain>
    </source>
</reference>
<name>A0ABV7ZQN3_9CORY</name>